<comment type="similarity">
    <text evidence="1">Belongs to the MreC family.</text>
</comment>
<keyword evidence="5" id="KW-0812">Transmembrane</keyword>
<name>A0A238WQF6_9FLAO</name>
<feature type="domain" description="Rod shape-determining protein MreC beta-barrel core" evidence="6">
    <location>
        <begin position="112"/>
        <end position="259"/>
    </location>
</feature>
<dbReference type="GO" id="GO:0008360">
    <property type="term" value="P:regulation of cell shape"/>
    <property type="evidence" value="ECO:0007669"/>
    <property type="project" value="UniProtKB-KW"/>
</dbReference>
<dbReference type="Gene3D" id="2.40.10.350">
    <property type="entry name" value="Rod shape-determining protein MreC, domain 2"/>
    <property type="match status" value="1"/>
</dbReference>
<dbReference type="PANTHER" id="PTHR34138:SF1">
    <property type="entry name" value="CELL SHAPE-DETERMINING PROTEIN MREC"/>
    <property type="match status" value="1"/>
</dbReference>
<evidence type="ECO:0000313" key="7">
    <source>
        <dbReference type="EMBL" id="SNR47899.1"/>
    </source>
</evidence>
<keyword evidence="5" id="KW-0472">Membrane</keyword>
<dbReference type="Proteomes" id="UP000198384">
    <property type="component" value="Unassembled WGS sequence"/>
</dbReference>
<keyword evidence="5" id="KW-1133">Transmembrane helix</keyword>
<dbReference type="GO" id="GO:0005886">
    <property type="term" value="C:plasma membrane"/>
    <property type="evidence" value="ECO:0007669"/>
    <property type="project" value="TreeGrafter"/>
</dbReference>
<accession>A0A238WQF6</accession>
<evidence type="ECO:0000256" key="2">
    <source>
        <dbReference type="ARBA" id="ARBA00013855"/>
    </source>
</evidence>
<reference evidence="7 8" key="1">
    <citation type="submission" date="2017-06" db="EMBL/GenBank/DDBJ databases">
        <authorList>
            <person name="Kim H.J."/>
            <person name="Triplett B.A."/>
        </authorList>
    </citation>
    <scope>NUCLEOTIDE SEQUENCE [LARGE SCALE GENOMIC DNA]</scope>
    <source>
        <strain evidence="7 8">DSM 29150</strain>
    </source>
</reference>
<dbReference type="OrthoDB" id="9811827at2"/>
<evidence type="ECO:0000256" key="5">
    <source>
        <dbReference type="SAM" id="Phobius"/>
    </source>
</evidence>
<dbReference type="InterPro" id="IPR007221">
    <property type="entry name" value="MreC"/>
</dbReference>
<gene>
    <name evidence="7" type="ORF">SAMN06265371_103397</name>
</gene>
<keyword evidence="3" id="KW-0133">Cell shape</keyword>
<protein>
    <recommendedName>
        <fullName evidence="2">Cell shape-determining protein MreC</fullName>
    </recommendedName>
    <alternativeName>
        <fullName evidence="4">Cell shape protein MreC</fullName>
    </alternativeName>
</protein>
<dbReference type="Pfam" id="PF04085">
    <property type="entry name" value="MreC"/>
    <property type="match status" value="1"/>
</dbReference>
<dbReference type="InterPro" id="IPR055342">
    <property type="entry name" value="MreC_beta-barrel_core"/>
</dbReference>
<dbReference type="InterPro" id="IPR042177">
    <property type="entry name" value="Cell/Rod_1"/>
</dbReference>
<proteinExistence type="inferred from homology"/>
<dbReference type="Gene3D" id="2.40.10.340">
    <property type="entry name" value="Rod shape-determining protein MreC, domain 1"/>
    <property type="match status" value="1"/>
</dbReference>
<dbReference type="NCBIfam" id="NF010532">
    <property type="entry name" value="PRK13922.9-3"/>
    <property type="match status" value="1"/>
</dbReference>
<evidence type="ECO:0000256" key="4">
    <source>
        <dbReference type="ARBA" id="ARBA00032089"/>
    </source>
</evidence>
<dbReference type="EMBL" id="FZNT01000003">
    <property type="protein sequence ID" value="SNR47899.1"/>
    <property type="molecule type" value="Genomic_DNA"/>
</dbReference>
<dbReference type="AlphaFoldDB" id="A0A238WQF6"/>
<evidence type="ECO:0000256" key="3">
    <source>
        <dbReference type="ARBA" id="ARBA00022960"/>
    </source>
</evidence>
<dbReference type="PANTHER" id="PTHR34138">
    <property type="entry name" value="CELL SHAPE-DETERMINING PROTEIN MREC"/>
    <property type="match status" value="1"/>
</dbReference>
<sequence length="276" mass="31541">MQQIIYFIKKFRYFLLFLVLEILAFYFTIQHHSYHKSKFVNSANAVTGGFYKKTTALSDYFYLSTENKILIEENARLRNLLAKKDIEYNSTTFLVNDSSKFTSRYEYTSAKIIKNDYTQRNNFLTLNKGENQGLLADMGVINGKGIIGVINSTSNNFATVLSILNKSSKINVSLKNSNHFGTLIWNGVDYNIVQVTDIPRQAQLKVGDTIITGGKSIIFPEGILVGSIKDFIFENNQYQQINVQLFNDMSAIGYVEVIKNLEKEEQLKLEQNILNE</sequence>
<evidence type="ECO:0000256" key="1">
    <source>
        <dbReference type="ARBA" id="ARBA00009369"/>
    </source>
</evidence>
<evidence type="ECO:0000259" key="6">
    <source>
        <dbReference type="Pfam" id="PF04085"/>
    </source>
</evidence>
<organism evidence="7 8">
    <name type="scientific">Lutibacter agarilyticus</name>
    <dbReference type="NCBI Taxonomy" id="1109740"/>
    <lineage>
        <taxon>Bacteria</taxon>
        <taxon>Pseudomonadati</taxon>
        <taxon>Bacteroidota</taxon>
        <taxon>Flavobacteriia</taxon>
        <taxon>Flavobacteriales</taxon>
        <taxon>Flavobacteriaceae</taxon>
        <taxon>Lutibacter</taxon>
    </lineage>
</organism>
<dbReference type="RefSeq" id="WP_089381043.1">
    <property type="nucleotide sequence ID" value="NZ_FZNT01000003.1"/>
</dbReference>
<evidence type="ECO:0000313" key="8">
    <source>
        <dbReference type="Proteomes" id="UP000198384"/>
    </source>
</evidence>
<keyword evidence="8" id="KW-1185">Reference proteome</keyword>
<dbReference type="InterPro" id="IPR042175">
    <property type="entry name" value="Cell/Rod_MreC_2"/>
</dbReference>
<feature type="transmembrane region" description="Helical" evidence="5">
    <location>
        <begin position="12"/>
        <end position="29"/>
    </location>
</feature>